<proteinExistence type="predicted"/>
<dbReference type="AlphaFoldDB" id="A0A2N9GG13"/>
<evidence type="ECO:0000313" key="1">
    <source>
        <dbReference type="EMBL" id="SPC98542.1"/>
    </source>
</evidence>
<dbReference type="EMBL" id="OIVN01001881">
    <property type="protein sequence ID" value="SPC98542.1"/>
    <property type="molecule type" value="Genomic_DNA"/>
</dbReference>
<organism evidence="1">
    <name type="scientific">Fagus sylvatica</name>
    <name type="common">Beechnut</name>
    <dbReference type="NCBI Taxonomy" id="28930"/>
    <lineage>
        <taxon>Eukaryota</taxon>
        <taxon>Viridiplantae</taxon>
        <taxon>Streptophyta</taxon>
        <taxon>Embryophyta</taxon>
        <taxon>Tracheophyta</taxon>
        <taxon>Spermatophyta</taxon>
        <taxon>Magnoliopsida</taxon>
        <taxon>eudicotyledons</taxon>
        <taxon>Gunneridae</taxon>
        <taxon>Pentapetalae</taxon>
        <taxon>rosids</taxon>
        <taxon>fabids</taxon>
        <taxon>Fagales</taxon>
        <taxon>Fagaceae</taxon>
        <taxon>Fagus</taxon>
    </lineage>
</organism>
<name>A0A2N9GG13_FAGSY</name>
<sequence length="152" mass="16393">MPTFCQSSKPKASNFALRAQGKQSPVVYGGPVVYRGRKQELTTLGHQIKPKPQAGPLNPKYMSAAVMRHYYRKGAGPPLCPAVTIDTIKKRSTATPDVSRNEKGDKTRAEEAEEAAMAAEAATTQGATTTIAQHSGGHCSPSIWNLGRTVWR</sequence>
<reference evidence="1" key="1">
    <citation type="submission" date="2018-02" db="EMBL/GenBank/DDBJ databases">
        <authorList>
            <person name="Cohen D.B."/>
            <person name="Kent A.D."/>
        </authorList>
    </citation>
    <scope>NUCLEOTIDE SEQUENCE</scope>
</reference>
<protein>
    <submittedName>
        <fullName evidence="1">Uncharacterized protein</fullName>
    </submittedName>
</protein>
<accession>A0A2N9GG13</accession>
<gene>
    <name evidence="1" type="ORF">FSB_LOCUS26424</name>
</gene>